<comment type="caution">
    <text evidence="1">The sequence shown here is derived from an EMBL/GenBank/DDBJ whole genome shotgun (WGS) entry which is preliminary data.</text>
</comment>
<dbReference type="Gene3D" id="3.10.180.10">
    <property type="entry name" value="2,3-Dihydroxybiphenyl 1,2-Dioxygenase, domain 1"/>
    <property type="match status" value="1"/>
</dbReference>
<dbReference type="SUPFAM" id="SSF54593">
    <property type="entry name" value="Glyoxalase/Bleomycin resistance protein/Dihydroxybiphenyl dioxygenase"/>
    <property type="match status" value="1"/>
</dbReference>
<dbReference type="OrthoDB" id="9796521at2"/>
<name>A0A4S4BK38_9BACI</name>
<keyword evidence="2" id="KW-1185">Reference proteome</keyword>
<evidence type="ECO:0008006" key="3">
    <source>
        <dbReference type="Google" id="ProtNLM"/>
    </source>
</evidence>
<accession>A0A4S4BK38</accession>
<dbReference type="Proteomes" id="UP000310334">
    <property type="component" value="Unassembled WGS sequence"/>
</dbReference>
<dbReference type="AlphaFoldDB" id="A0A4S4BK38"/>
<reference evidence="1 2" key="1">
    <citation type="submission" date="2019-04" db="EMBL/GenBank/DDBJ databases">
        <title>Bacillus sediminilitoris sp. nov., isolated from a tidal flat sediment on the East China Sea.</title>
        <authorList>
            <person name="Wei Y."/>
            <person name="Mao H."/>
            <person name="Fang J."/>
        </authorList>
    </citation>
    <scope>NUCLEOTIDE SEQUENCE [LARGE SCALE GENOMIC DNA]</scope>
    <source>
        <strain evidence="1 2">DSL-17</strain>
    </source>
</reference>
<organism evidence="1 2">
    <name type="scientific">Metabacillus sediminilitoris</name>
    <dbReference type="NCBI Taxonomy" id="2567941"/>
    <lineage>
        <taxon>Bacteria</taxon>
        <taxon>Bacillati</taxon>
        <taxon>Bacillota</taxon>
        <taxon>Bacilli</taxon>
        <taxon>Bacillales</taxon>
        <taxon>Bacillaceae</taxon>
        <taxon>Metabacillus</taxon>
    </lineage>
</organism>
<sequence length="69" mass="7792">MKKPPIWWPFKSTLILTHNAKCNEEVKSQSENAGGSIVKEGVTDDGSYTGYFKDPNGHVWEVIAWDSEH</sequence>
<gene>
    <name evidence="1" type="ORF">E6W99_24585</name>
</gene>
<dbReference type="InterPro" id="IPR029068">
    <property type="entry name" value="Glyas_Bleomycin-R_OHBP_Dase"/>
</dbReference>
<evidence type="ECO:0000313" key="2">
    <source>
        <dbReference type="Proteomes" id="UP000310334"/>
    </source>
</evidence>
<dbReference type="EMBL" id="SSNT01000031">
    <property type="protein sequence ID" value="THF74978.1"/>
    <property type="molecule type" value="Genomic_DNA"/>
</dbReference>
<dbReference type="RefSeq" id="WP_136358793.1">
    <property type="nucleotide sequence ID" value="NZ_CP046266.1"/>
</dbReference>
<evidence type="ECO:0000313" key="1">
    <source>
        <dbReference type="EMBL" id="THF74978.1"/>
    </source>
</evidence>
<proteinExistence type="predicted"/>
<protein>
    <recommendedName>
        <fullName evidence="3">VOC domain-containing protein</fullName>
    </recommendedName>
</protein>